<dbReference type="Gene3D" id="3.60.21.50">
    <property type="match status" value="1"/>
</dbReference>
<accession>A0AAD8ECU9</accession>
<evidence type="ECO:0000256" key="5">
    <source>
        <dbReference type="ARBA" id="ARBA00023242"/>
    </source>
</evidence>
<comment type="similarity">
    <text evidence="2">Belongs to the DNA polymerase epsilon subunit B family.</text>
</comment>
<keyword evidence="9" id="KW-1185">Reference proteome</keyword>
<dbReference type="GO" id="GO:0006261">
    <property type="term" value="P:DNA-templated DNA replication"/>
    <property type="evidence" value="ECO:0007669"/>
    <property type="project" value="InterPro"/>
</dbReference>
<dbReference type="InterPro" id="IPR016266">
    <property type="entry name" value="POLE2"/>
</dbReference>
<evidence type="ECO:0000313" key="8">
    <source>
        <dbReference type="EMBL" id="KAJ9585805.1"/>
    </source>
</evidence>
<name>A0AAD8ECU9_DIPPU</name>
<evidence type="ECO:0000313" key="9">
    <source>
        <dbReference type="Proteomes" id="UP001233999"/>
    </source>
</evidence>
<keyword evidence="3" id="KW-0235">DNA replication</keyword>
<proteinExistence type="inferred from homology"/>
<comment type="subcellular location">
    <subcellularLocation>
        <location evidence="1">Nucleus</location>
    </subcellularLocation>
</comment>
<evidence type="ECO:0000256" key="3">
    <source>
        <dbReference type="ARBA" id="ARBA00022705"/>
    </source>
</evidence>
<evidence type="ECO:0000256" key="6">
    <source>
        <dbReference type="ARBA" id="ARBA00032930"/>
    </source>
</evidence>
<dbReference type="PANTHER" id="PTHR12708:SF0">
    <property type="entry name" value="DNA POLYMERASE EPSILON SUBUNIT 2"/>
    <property type="match status" value="1"/>
</dbReference>
<comment type="caution">
    <text evidence="8">The sequence shown here is derived from an EMBL/GenBank/DDBJ whole genome shotgun (WGS) entry which is preliminary data.</text>
</comment>
<dbReference type="Pfam" id="PF04042">
    <property type="entry name" value="DNA_pol_E_B"/>
    <property type="match status" value="1"/>
</dbReference>
<feature type="non-terminal residue" evidence="8">
    <location>
        <position position="1"/>
    </location>
</feature>
<dbReference type="GO" id="GO:0008622">
    <property type="term" value="C:epsilon DNA polymerase complex"/>
    <property type="evidence" value="ECO:0007669"/>
    <property type="project" value="InterPro"/>
</dbReference>
<feature type="domain" description="DNA polymerase alpha/delta/epsilon subunit B" evidence="7">
    <location>
        <begin position="212"/>
        <end position="412"/>
    </location>
</feature>
<evidence type="ECO:0000256" key="1">
    <source>
        <dbReference type="ARBA" id="ARBA00004123"/>
    </source>
</evidence>
<keyword evidence="4" id="KW-0238">DNA-binding</keyword>
<reference evidence="8" key="1">
    <citation type="journal article" date="2023" name="IScience">
        <title>Live-bearing cockroach genome reveals convergent evolutionary mechanisms linked to viviparity in insects and beyond.</title>
        <authorList>
            <person name="Fouks B."/>
            <person name="Harrison M.C."/>
            <person name="Mikhailova A.A."/>
            <person name="Marchal E."/>
            <person name="English S."/>
            <person name="Carruthers M."/>
            <person name="Jennings E.C."/>
            <person name="Chiamaka E.L."/>
            <person name="Frigard R.A."/>
            <person name="Pippel M."/>
            <person name="Attardo G.M."/>
            <person name="Benoit J.B."/>
            <person name="Bornberg-Bauer E."/>
            <person name="Tobe S.S."/>
        </authorList>
    </citation>
    <scope>NUCLEOTIDE SEQUENCE</scope>
    <source>
        <strain evidence="8">Stay&amp;Tobe</strain>
    </source>
</reference>
<reference evidence="8" key="2">
    <citation type="submission" date="2023-05" db="EMBL/GenBank/DDBJ databases">
        <authorList>
            <person name="Fouks B."/>
        </authorList>
    </citation>
    <scope>NUCLEOTIDE SEQUENCE</scope>
    <source>
        <strain evidence="8">Stay&amp;Tobe</strain>
        <tissue evidence="8">Testes</tissue>
    </source>
</reference>
<dbReference type="EMBL" id="JASPKZ010007248">
    <property type="protein sequence ID" value="KAJ9585805.1"/>
    <property type="molecule type" value="Genomic_DNA"/>
</dbReference>
<protein>
    <recommendedName>
        <fullName evidence="6">DNA polymerase II subunit 2</fullName>
    </recommendedName>
</protein>
<evidence type="ECO:0000259" key="7">
    <source>
        <dbReference type="Pfam" id="PF04042"/>
    </source>
</evidence>
<sequence>DCIRYGLDETETVFNVISAFEIPVFTYNCERKKFLKINNGNAHAEMPQLFDVPAAKAFLYKNRYTILLQRTQRHDLFKPTLLGLSSENQKPKLQPIEFLLSSSGKVSGVIILGMLTQLKEDHYHLEDPTGIVKLDLKKQININIENCFILVEGYYEDKIFHVNEVGFPPAETAATSRAYFGNVNTFGGPSQVSLKTSAELLRYEQENEDGIIVFLADLWLDNIKVMEKLRVLFAGYADFPPVAFVFMGNFLSSQQGSVHTATLKTKLKSLADLITQFPELLEKSKFIFIPGPSDPASPNIFPKFPLPKYITDDFQQRVPTSVFTTNPCRIQYCTHEIVVIREDLVTKMCRNAVHFPDSGEISEHFTRTILCQAHLAPIPLSVSPVYWSFDTAMQLYPLPDLVVVADQSNSFSTEFMECQVTNPGSFPKNEFSFKIYIPGARRVEDSQIPND</sequence>
<dbReference type="GO" id="GO:0003677">
    <property type="term" value="F:DNA binding"/>
    <property type="evidence" value="ECO:0007669"/>
    <property type="project" value="UniProtKB-KW"/>
</dbReference>
<dbReference type="InterPro" id="IPR007185">
    <property type="entry name" value="DNA_pol_a/d/e_bsu"/>
</dbReference>
<organism evidence="8 9">
    <name type="scientific">Diploptera punctata</name>
    <name type="common">Pacific beetle cockroach</name>
    <dbReference type="NCBI Taxonomy" id="6984"/>
    <lineage>
        <taxon>Eukaryota</taxon>
        <taxon>Metazoa</taxon>
        <taxon>Ecdysozoa</taxon>
        <taxon>Arthropoda</taxon>
        <taxon>Hexapoda</taxon>
        <taxon>Insecta</taxon>
        <taxon>Pterygota</taxon>
        <taxon>Neoptera</taxon>
        <taxon>Polyneoptera</taxon>
        <taxon>Dictyoptera</taxon>
        <taxon>Blattodea</taxon>
        <taxon>Blaberoidea</taxon>
        <taxon>Blaberidae</taxon>
        <taxon>Diplopterinae</taxon>
        <taxon>Diploptera</taxon>
    </lineage>
</organism>
<dbReference type="Proteomes" id="UP001233999">
    <property type="component" value="Unassembled WGS sequence"/>
</dbReference>
<evidence type="ECO:0000256" key="2">
    <source>
        <dbReference type="ARBA" id="ARBA00009560"/>
    </source>
</evidence>
<keyword evidence="5" id="KW-0539">Nucleus</keyword>
<evidence type="ECO:0000256" key="4">
    <source>
        <dbReference type="ARBA" id="ARBA00023125"/>
    </source>
</evidence>
<dbReference type="GO" id="GO:0042276">
    <property type="term" value="P:error-prone translesion synthesis"/>
    <property type="evidence" value="ECO:0007669"/>
    <property type="project" value="TreeGrafter"/>
</dbReference>
<gene>
    <name evidence="8" type="ORF">L9F63_002396</name>
</gene>
<dbReference type="AlphaFoldDB" id="A0AAD8ECU9"/>
<dbReference type="PANTHER" id="PTHR12708">
    <property type="entry name" value="DNA POLYMERASE EPSILON SUBUNIT B"/>
    <property type="match status" value="1"/>
</dbReference>